<dbReference type="STRING" id="4829.A0A168QN31"/>
<gene>
    <name evidence="3" type="primary">ABSGL_11014.1 scaffold 12038</name>
</gene>
<dbReference type="GO" id="GO:0071014">
    <property type="term" value="C:post-mRNA release spliceosomal complex"/>
    <property type="evidence" value="ECO:0007669"/>
    <property type="project" value="TreeGrafter"/>
</dbReference>
<dbReference type="OrthoDB" id="360327at2759"/>
<dbReference type="AlphaFoldDB" id="A0A168QN31"/>
<dbReference type="OMA" id="YDDAMYK"/>
<dbReference type="PANTHER" id="PTHR12111">
    <property type="entry name" value="SPLICING FACTOR YJU2"/>
    <property type="match status" value="1"/>
</dbReference>
<keyword evidence="4" id="KW-1185">Reference proteome</keyword>
<evidence type="ECO:0008006" key="5">
    <source>
        <dbReference type="Google" id="ProtNLM"/>
    </source>
</evidence>
<dbReference type="Proteomes" id="UP000078561">
    <property type="component" value="Unassembled WGS sequence"/>
</dbReference>
<protein>
    <recommendedName>
        <fullName evidence="5">Splicing factor YJU2</fullName>
    </recommendedName>
</protein>
<dbReference type="GO" id="GO:0000398">
    <property type="term" value="P:mRNA splicing, via spliceosome"/>
    <property type="evidence" value="ECO:0007669"/>
    <property type="project" value="InterPro"/>
</dbReference>
<dbReference type="FunCoup" id="A0A168QN31">
    <property type="interactions" value="397"/>
</dbReference>
<organism evidence="3">
    <name type="scientific">Absidia glauca</name>
    <name type="common">Pin mould</name>
    <dbReference type="NCBI Taxonomy" id="4829"/>
    <lineage>
        <taxon>Eukaryota</taxon>
        <taxon>Fungi</taxon>
        <taxon>Fungi incertae sedis</taxon>
        <taxon>Mucoromycota</taxon>
        <taxon>Mucoromycotina</taxon>
        <taxon>Mucoromycetes</taxon>
        <taxon>Mucorales</taxon>
        <taxon>Cunninghamellaceae</taxon>
        <taxon>Absidia</taxon>
    </lineage>
</organism>
<evidence type="ECO:0000313" key="3">
    <source>
        <dbReference type="EMBL" id="SAM05148.1"/>
    </source>
</evidence>
<proteinExistence type="inferred from homology"/>
<feature type="compositionally biased region" description="Polar residues" evidence="2">
    <location>
        <begin position="354"/>
        <end position="367"/>
    </location>
</feature>
<reference evidence="3" key="1">
    <citation type="submission" date="2016-04" db="EMBL/GenBank/DDBJ databases">
        <authorList>
            <person name="Evans L.H."/>
            <person name="Alamgir A."/>
            <person name="Owens N."/>
            <person name="Weber N.D."/>
            <person name="Virtaneva K."/>
            <person name="Barbian K."/>
            <person name="Babar A."/>
            <person name="Rosenke K."/>
        </authorList>
    </citation>
    <scope>NUCLEOTIDE SEQUENCE [LARGE SCALE GENOMIC DNA]</scope>
    <source>
        <strain evidence="3">CBS 101.48</strain>
    </source>
</reference>
<feature type="compositionally biased region" description="Polar residues" evidence="2">
    <location>
        <begin position="325"/>
        <end position="338"/>
    </location>
</feature>
<accession>A0A168QN31</accession>
<feature type="region of interest" description="Disordered" evidence="2">
    <location>
        <begin position="321"/>
        <end position="377"/>
    </location>
</feature>
<evidence type="ECO:0000256" key="1">
    <source>
        <dbReference type="ARBA" id="ARBA00005595"/>
    </source>
</evidence>
<dbReference type="InParanoid" id="A0A168QN31"/>
<dbReference type="PANTHER" id="PTHR12111:SF2">
    <property type="entry name" value="SPLICING FACTOR YJU2B-RELATED"/>
    <property type="match status" value="1"/>
</dbReference>
<feature type="region of interest" description="Disordered" evidence="2">
    <location>
        <begin position="273"/>
        <end position="295"/>
    </location>
</feature>
<evidence type="ECO:0000313" key="4">
    <source>
        <dbReference type="Proteomes" id="UP000078561"/>
    </source>
</evidence>
<sequence>MQPTNKYYPPDWTPDKVILEENWKLTRRLLLIVRIEIGNSEQVCWETSVRRSGKEIGQRHSDRPRMLANHVSTFYGPSFELPFNIWCTGCDNHVGKGVRYNAEKKQIGKYYSTPILQFRMKCHLCSHWIEIHTDPKNAAYVVVSGAREKVETWTPDKEDHMIEFNDEETKEKLAQDPMYRLEHNIADKTVQQSKAHILTQLEKLNEAQWKDPYTQSQHLRRKFRTEKKKDQALADEKHQLQDKYSLHIDLLAESPSDLLSAKLVDFKEPERLKVDQQKQETSTTSLFAPMKKTPPIDAKHALGRRVMHHTKLKTDPFLQQAGFKKSSSSAQPTDSTPSPVLLRPVMKKQKTDPDTTAATRNDTSSMGLVNYPDSESD</sequence>
<dbReference type="Pfam" id="PF04502">
    <property type="entry name" value="Saf4_Yju2"/>
    <property type="match status" value="1"/>
</dbReference>
<dbReference type="GO" id="GO:0005684">
    <property type="term" value="C:U2-type spliceosomal complex"/>
    <property type="evidence" value="ECO:0007669"/>
    <property type="project" value="TreeGrafter"/>
</dbReference>
<name>A0A168QN31_ABSGL</name>
<dbReference type="EMBL" id="LT554419">
    <property type="protein sequence ID" value="SAM05148.1"/>
    <property type="molecule type" value="Genomic_DNA"/>
</dbReference>
<evidence type="ECO:0000256" key="2">
    <source>
        <dbReference type="SAM" id="MobiDB-lite"/>
    </source>
</evidence>
<dbReference type="InterPro" id="IPR007590">
    <property type="entry name" value="Saf4/Yju2"/>
</dbReference>
<comment type="similarity">
    <text evidence="1">Belongs to the CWC16 family.</text>
</comment>